<protein>
    <recommendedName>
        <fullName evidence="8">tRNA-specific adenosine deaminase</fullName>
        <ecNumber evidence="8">3.5.4.33</ecNumber>
    </recommendedName>
</protein>
<dbReference type="InterPro" id="IPR016192">
    <property type="entry name" value="APOBEC/CMP_deaminase_Zn-bd"/>
</dbReference>
<evidence type="ECO:0000256" key="3">
    <source>
        <dbReference type="ARBA" id="ARBA00022694"/>
    </source>
</evidence>
<evidence type="ECO:0000313" key="11">
    <source>
        <dbReference type="Proteomes" id="UP001267426"/>
    </source>
</evidence>
<feature type="binding site" evidence="8">
    <location>
        <position position="92"/>
    </location>
    <ligand>
        <name>Zn(2+)</name>
        <dbReference type="ChEBI" id="CHEBI:29105"/>
        <note>catalytic</note>
    </ligand>
</feature>
<dbReference type="RefSeq" id="WP_311662380.1">
    <property type="nucleotide sequence ID" value="NZ_JAVRHT010000007.1"/>
</dbReference>
<dbReference type="PANTHER" id="PTHR11079:SF202">
    <property type="entry name" value="TRNA-SPECIFIC ADENOSINE DEAMINASE"/>
    <property type="match status" value="1"/>
</dbReference>
<evidence type="ECO:0000313" key="10">
    <source>
        <dbReference type="EMBL" id="MDT0631039.1"/>
    </source>
</evidence>
<dbReference type="Gene3D" id="3.40.140.10">
    <property type="entry name" value="Cytidine Deaminase, domain 2"/>
    <property type="match status" value="1"/>
</dbReference>
<dbReference type="Pfam" id="PF14437">
    <property type="entry name" value="MafB19-deam"/>
    <property type="match status" value="1"/>
</dbReference>
<dbReference type="InterPro" id="IPR028883">
    <property type="entry name" value="tRNA_aden_deaminase"/>
</dbReference>
<dbReference type="HAMAP" id="MF_00972">
    <property type="entry name" value="tRNA_aden_deaminase"/>
    <property type="match status" value="1"/>
</dbReference>
<comment type="caution">
    <text evidence="10">The sequence shown here is derived from an EMBL/GenBank/DDBJ whole genome shotgun (WGS) entry which is preliminary data.</text>
</comment>
<gene>
    <name evidence="8 10" type="primary">tadA</name>
    <name evidence="10" type="ORF">RM540_04685</name>
</gene>
<dbReference type="InterPro" id="IPR002125">
    <property type="entry name" value="CMP_dCMP_dom"/>
</dbReference>
<dbReference type="EC" id="3.5.4.33" evidence="8"/>
<accession>A0ABU3BP16</accession>
<dbReference type="PROSITE" id="PS51747">
    <property type="entry name" value="CYT_DCMP_DEAMINASES_2"/>
    <property type="match status" value="1"/>
</dbReference>
<dbReference type="SUPFAM" id="SSF53927">
    <property type="entry name" value="Cytidine deaminase-like"/>
    <property type="match status" value="1"/>
</dbReference>
<dbReference type="InterPro" id="IPR016193">
    <property type="entry name" value="Cytidine_deaminase-like"/>
</dbReference>
<keyword evidence="4 8" id="KW-0479">Metal-binding</keyword>
<reference evidence="10 11" key="1">
    <citation type="submission" date="2023-09" db="EMBL/GenBank/DDBJ databases">
        <authorList>
            <person name="Rey-Velasco X."/>
        </authorList>
    </citation>
    <scope>NUCLEOTIDE SEQUENCE [LARGE SCALE GENOMIC DNA]</scope>
    <source>
        <strain evidence="10 11">F394</strain>
    </source>
</reference>
<evidence type="ECO:0000259" key="9">
    <source>
        <dbReference type="PROSITE" id="PS51747"/>
    </source>
</evidence>
<organism evidence="10 11">
    <name type="scientific">Rubrivirga litoralis</name>
    <dbReference type="NCBI Taxonomy" id="3075598"/>
    <lineage>
        <taxon>Bacteria</taxon>
        <taxon>Pseudomonadati</taxon>
        <taxon>Rhodothermota</taxon>
        <taxon>Rhodothermia</taxon>
        <taxon>Rhodothermales</taxon>
        <taxon>Rubricoccaceae</taxon>
        <taxon>Rubrivirga</taxon>
    </lineage>
</organism>
<keyword evidence="5 8" id="KW-0378">Hydrolase</keyword>
<feature type="binding site" evidence="8">
    <location>
        <position position="59"/>
    </location>
    <ligand>
        <name>Zn(2+)</name>
        <dbReference type="ChEBI" id="CHEBI:29105"/>
        <note>catalytic</note>
    </ligand>
</feature>
<evidence type="ECO:0000256" key="2">
    <source>
        <dbReference type="ARBA" id="ARBA00011738"/>
    </source>
</evidence>
<feature type="active site" description="Proton donor" evidence="8">
    <location>
        <position position="61"/>
    </location>
</feature>
<evidence type="ECO:0000256" key="1">
    <source>
        <dbReference type="ARBA" id="ARBA00010669"/>
    </source>
</evidence>
<evidence type="ECO:0000256" key="7">
    <source>
        <dbReference type="ARBA" id="ARBA00048045"/>
    </source>
</evidence>
<evidence type="ECO:0000256" key="6">
    <source>
        <dbReference type="ARBA" id="ARBA00022833"/>
    </source>
</evidence>
<comment type="cofactor">
    <cofactor evidence="8">
        <name>Zn(2+)</name>
        <dbReference type="ChEBI" id="CHEBI:29105"/>
    </cofactor>
    <text evidence="8">Binds 1 zinc ion per subunit.</text>
</comment>
<dbReference type="InterPro" id="IPR058535">
    <property type="entry name" value="MafB19-deam"/>
</dbReference>
<comment type="similarity">
    <text evidence="1">Belongs to the cytidine and deoxycytidylate deaminase family. ADAT2 subfamily.</text>
</comment>
<proteinExistence type="inferred from homology"/>
<feature type="binding site" evidence="8">
    <location>
        <position position="89"/>
    </location>
    <ligand>
        <name>Zn(2+)</name>
        <dbReference type="ChEBI" id="CHEBI:29105"/>
        <note>catalytic</note>
    </ligand>
</feature>
<dbReference type="EMBL" id="JAVRHT010000007">
    <property type="protein sequence ID" value="MDT0631039.1"/>
    <property type="molecule type" value="Genomic_DNA"/>
</dbReference>
<comment type="catalytic activity">
    <reaction evidence="7 8">
        <text>adenosine(34) in tRNA + H2O + H(+) = inosine(34) in tRNA + NH4(+)</text>
        <dbReference type="Rhea" id="RHEA:43168"/>
        <dbReference type="Rhea" id="RHEA-COMP:10373"/>
        <dbReference type="Rhea" id="RHEA-COMP:10374"/>
        <dbReference type="ChEBI" id="CHEBI:15377"/>
        <dbReference type="ChEBI" id="CHEBI:15378"/>
        <dbReference type="ChEBI" id="CHEBI:28938"/>
        <dbReference type="ChEBI" id="CHEBI:74411"/>
        <dbReference type="ChEBI" id="CHEBI:82852"/>
        <dbReference type="EC" id="3.5.4.33"/>
    </reaction>
</comment>
<comment type="function">
    <text evidence="8">Catalyzes the deamination of adenosine to inosine at the wobble position 34 of tRNA(Arg2).</text>
</comment>
<dbReference type="PANTHER" id="PTHR11079">
    <property type="entry name" value="CYTOSINE DEAMINASE FAMILY MEMBER"/>
    <property type="match status" value="1"/>
</dbReference>
<dbReference type="NCBIfam" id="NF008113">
    <property type="entry name" value="PRK10860.1"/>
    <property type="match status" value="1"/>
</dbReference>
<dbReference type="CDD" id="cd01285">
    <property type="entry name" value="nucleoside_deaminase"/>
    <property type="match status" value="1"/>
</dbReference>
<name>A0ABU3BP16_9BACT</name>
<evidence type="ECO:0000256" key="8">
    <source>
        <dbReference type="HAMAP-Rule" id="MF_00972"/>
    </source>
</evidence>
<comment type="subunit">
    <text evidence="2 8">Homodimer.</text>
</comment>
<feature type="domain" description="CMP/dCMP-type deaminase" evidence="9">
    <location>
        <begin position="8"/>
        <end position="133"/>
    </location>
</feature>
<keyword evidence="3 8" id="KW-0819">tRNA processing</keyword>
<evidence type="ECO:0000256" key="4">
    <source>
        <dbReference type="ARBA" id="ARBA00022723"/>
    </source>
</evidence>
<dbReference type="Proteomes" id="UP001267426">
    <property type="component" value="Unassembled WGS sequence"/>
</dbReference>
<keyword evidence="6 8" id="KW-0862">Zinc</keyword>
<dbReference type="PROSITE" id="PS00903">
    <property type="entry name" value="CYT_DCMP_DEAMINASES_1"/>
    <property type="match status" value="1"/>
</dbReference>
<keyword evidence="11" id="KW-1185">Reference proteome</keyword>
<sequence>MSLASLLDPDRRWMQMALKEAERAYEAGEVPVGAVVVQGGAVVGRGHNQVERLADPTAHAEMLAVSAACQTLGTKNLAGCTLYVTLEPCPMCAGALVWARLDRLVFGAFDEKAGAASTLFDIPQDRRLNHQVETVSGVEADAAADLLRAFFRARRPAPDGRGGA</sequence>
<evidence type="ECO:0000256" key="5">
    <source>
        <dbReference type="ARBA" id="ARBA00022801"/>
    </source>
</evidence>
<dbReference type="GO" id="GO:0052717">
    <property type="term" value="F:tRNA-specific adenosine-34 deaminase activity"/>
    <property type="evidence" value="ECO:0007669"/>
    <property type="project" value="UniProtKB-EC"/>
</dbReference>